<dbReference type="CDD" id="cd00090">
    <property type="entry name" value="HTH_ARSR"/>
    <property type="match status" value="1"/>
</dbReference>
<dbReference type="InterPro" id="IPR011991">
    <property type="entry name" value="ArsR-like_HTH"/>
</dbReference>
<dbReference type="SUPFAM" id="SSF46785">
    <property type="entry name" value="Winged helix' DNA-binding domain"/>
    <property type="match status" value="1"/>
</dbReference>
<proteinExistence type="predicted"/>
<evidence type="ECO:0000256" key="2">
    <source>
        <dbReference type="ARBA" id="ARBA00023125"/>
    </source>
</evidence>
<dbReference type="PANTHER" id="PTHR30154">
    <property type="entry name" value="LEUCINE-RESPONSIVE REGULATORY PROTEIN"/>
    <property type="match status" value="1"/>
</dbReference>
<dbReference type="InterPro" id="IPR019887">
    <property type="entry name" value="Tscrpt_reg_AsnC/Lrp_C"/>
</dbReference>
<dbReference type="GO" id="GO:0005829">
    <property type="term" value="C:cytosol"/>
    <property type="evidence" value="ECO:0007669"/>
    <property type="project" value="TreeGrafter"/>
</dbReference>
<dbReference type="PROSITE" id="PS50956">
    <property type="entry name" value="HTH_ASNC_2"/>
    <property type="match status" value="1"/>
</dbReference>
<dbReference type="GO" id="GO:0043200">
    <property type="term" value="P:response to amino acid"/>
    <property type="evidence" value="ECO:0007669"/>
    <property type="project" value="TreeGrafter"/>
</dbReference>
<dbReference type="InterPro" id="IPR011008">
    <property type="entry name" value="Dimeric_a/b-barrel"/>
</dbReference>
<reference evidence="6" key="1">
    <citation type="submission" date="2015-09" db="EMBL/GenBank/DDBJ databases">
        <title>Whole genome sequence of Pseudomonas fluorescens FW300-N2E3.</title>
        <authorList>
            <person name="Ray J."/>
            <person name="Melnyk R."/>
            <person name="Deutschbauer A."/>
        </authorList>
    </citation>
    <scope>NUCLEOTIDE SEQUENCE [LARGE SCALE GENOMIC DNA]</scope>
    <source>
        <strain evidence="6">FW300-N2E3</strain>
    </source>
</reference>
<dbReference type="Pfam" id="PF01037">
    <property type="entry name" value="AsnC_trans_reg"/>
    <property type="match status" value="1"/>
</dbReference>
<accession>A0A0N9WFR7</accession>
<reference evidence="5 6" key="2">
    <citation type="journal article" date="2018" name="Nature">
        <title>Mutant phenotypes for thousands of bacterial genes of unknown function.</title>
        <authorList>
            <person name="Price M.N."/>
            <person name="Wetmore K.M."/>
            <person name="Waters R.J."/>
            <person name="Callaghan M."/>
            <person name="Ray J."/>
            <person name="Liu H."/>
            <person name="Kuehl J.V."/>
            <person name="Melnyk R.A."/>
            <person name="Lamson J.S."/>
            <person name="Suh Y."/>
            <person name="Carlson H.K."/>
            <person name="Esquivel Z."/>
            <person name="Sadeeshkumar H."/>
            <person name="Chakraborty R."/>
            <person name="Zane G.M."/>
            <person name="Rubin B.E."/>
            <person name="Wall J.D."/>
            <person name="Visel A."/>
            <person name="Bristow J."/>
            <person name="Blow M.J."/>
            <person name="Arkin A.P."/>
            <person name="Deutschbauer A.M."/>
        </authorList>
    </citation>
    <scope>NUCLEOTIDE SEQUENCE [LARGE SCALE GENOMIC DNA]</scope>
    <source>
        <strain evidence="5 6">FW300-N2E3</strain>
    </source>
</reference>
<dbReference type="Gene3D" id="3.30.70.920">
    <property type="match status" value="1"/>
</dbReference>
<dbReference type="InterPro" id="IPR036388">
    <property type="entry name" value="WH-like_DNA-bd_sf"/>
</dbReference>
<dbReference type="InterPro" id="IPR019888">
    <property type="entry name" value="Tscrpt_reg_AsnC-like"/>
</dbReference>
<dbReference type="RefSeq" id="WP_054596687.1">
    <property type="nucleotide sequence ID" value="NZ_CP012830.1"/>
</dbReference>
<dbReference type="InterPro" id="IPR036390">
    <property type="entry name" value="WH_DNA-bd_sf"/>
</dbReference>
<dbReference type="GO" id="GO:0043565">
    <property type="term" value="F:sequence-specific DNA binding"/>
    <property type="evidence" value="ECO:0007669"/>
    <property type="project" value="InterPro"/>
</dbReference>
<sequence>MTDQTLNLTDVKILTALQQDGRITNQTLADQIGMSASPCWRRVRQLEEHRFIQGYRAVLDRRRIGLGVMVFIRVSIDHHSAAEARKFEQEVMQLEDVVACYSIGGDADFLLQVVARDLDSYADFAMSVIRQLPGIKEMQSMFVLKEIKPFVSFPVKRSQEA</sequence>
<keyword evidence="2" id="KW-0238">DNA-binding</keyword>
<gene>
    <name evidence="5" type="ORF">AO353_21075</name>
</gene>
<dbReference type="Gene3D" id="1.10.10.10">
    <property type="entry name" value="Winged helix-like DNA-binding domain superfamily/Winged helix DNA-binding domain"/>
    <property type="match status" value="1"/>
</dbReference>
<dbReference type="SMART" id="SM00344">
    <property type="entry name" value="HTH_ASNC"/>
    <property type="match status" value="1"/>
</dbReference>
<evidence type="ECO:0000313" key="5">
    <source>
        <dbReference type="EMBL" id="ALI03437.1"/>
    </source>
</evidence>
<dbReference type="Proteomes" id="UP000066487">
    <property type="component" value="Chromosome"/>
</dbReference>
<dbReference type="InterPro" id="IPR000485">
    <property type="entry name" value="AsnC-type_HTH_dom"/>
</dbReference>
<feature type="domain" description="HTH asnC-type" evidence="4">
    <location>
        <begin position="9"/>
        <end position="67"/>
    </location>
</feature>
<dbReference type="SUPFAM" id="SSF54909">
    <property type="entry name" value="Dimeric alpha+beta barrel"/>
    <property type="match status" value="1"/>
</dbReference>
<dbReference type="AlphaFoldDB" id="A0A0N9WFR7"/>
<name>A0A0N9WFR7_PSEFL</name>
<dbReference type="OrthoDB" id="166264at2"/>
<keyword evidence="3" id="KW-0804">Transcription</keyword>
<protein>
    <submittedName>
        <fullName evidence="5">AsnC family transcriptional regulator</fullName>
    </submittedName>
</protein>
<keyword evidence="1" id="KW-0805">Transcription regulation</keyword>
<dbReference type="GO" id="GO:0006355">
    <property type="term" value="P:regulation of DNA-templated transcription"/>
    <property type="evidence" value="ECO:0007669"/>
    <property type="project" value="UniProtKB-ARBA"/>
</dbReference>
<dbReference type="Pfam" id="PF13412">
    <property type="entry name" value="HTH_24"/>
    <property type="match status" value="1"/>
</dbReference>
<evidence type="ECO:0000256" key="3">
    <source>
        <dbReference type="ARBA" id="ARBA00023163"/>
    </source>
</evidence>
<organism evidence="5 6">
    <name type="scientific">Pseudomonas fluorescens</name>
    <dbReference type="NCBI Taxonomy" id="294"/>
    <lineage>
        <taxon>Bacteria</taxon>
        <taxon>Pseudomonadati</taxon>
        <taxon>Pseudomonadota</taxon>
        <taxon>Gammaproteobacteria</taxon>
        <taxon>Pseudomonadales</taxon>
        <taxon>Pseudomonadaceae</taxon>
        <taxon>Pseudomonas</taxon>
    </lineage>
</organism>
<dbReference type="PRINTS" id="PR00033">
    <property type="entry name" value="HTHASNC"/>
</dbReference>
<evidence type="ECO:0000256" key="1">
    <source>
        <dbReference type="ARBA" id="ARBA00023015"/>
    </source>
</evidence>
<evidence type="ECO:0000259" key="4">
    <source>
        <dbReference type="PROSITE" id="PS50956"/>
    </source>
</evidence>
<dbReference type="PANTHER" id="PTHR30154:SF46">
    <property type="entry name" value="TRANSCRIPTIONAL REGULATORY PROTEIN"/>
    <property type="match status" value="1"/>
</dbReference>
<evidence type="ECO:0000313" key="6">
    <source>
        <dbReference type="Proteomes" id="UP000066487"/>
    </source>
</evidence>
<dbReference type="EMBL" id="CP012830">
    <property type="protein sequence ID" value="ALI03437.1"/>
    <property type="molecule type" value="Genomic_DNA"/>
</dbReference>